<keyword evidence="2" id="KW-0732">Signal</keyword>
<evidence type="ECO:0000313" key="3">
    <source>
        <dbReference type="EMBL" id="EGF83211.1"/>
    </source>
</evidence>
<keyword evidence="1" id="KW-0472">Membrane</keyword>
<dbReference type="GeneID" id="18237727"/>
<proteinExistence type="predicted"/>
<dbReference type="Proteomes" id="UP000007241">
    <property type="component" value="Unassembled WGS sequence"/>
</dbReference>
<dbReference type="EMBL" id="GL882879">
    <property type="protein sequence ID" value="EGF83211.1"/>
    <property type="molecule type" value="Genomic_DNA"/>
</dbReference>
<reference evidence="3 4" key="1">
    <citation type="submission" date="2009-12" db="EMBL/GenBank/DDBJ databases">
        <title>The draft genome of Batrachochytrium dendrobatidis.</title>
        <authorList>
            <consortium name="US DOE Joint Genome Institute (JGI-PGF)"/>
            <person name="Kuo A."/>
            <person name="Salamov A."/>
            <person name="Schmutz J."/>
            <person name="Lucas S."/>
            <person name="Pitluck S."/>
            <person name="Rosenblum E."/>
            <person name="Stajich J."/>
            <person name="Eisen M."/>
            <person name="Grigoriev I.V."/>
        </authorList>
    </citation>
    <scope>NUCLEOTIDE SEQUENCE [LARGE SCALE GENOMIC DNA]</scope>
    <source>
        <strain evidence="4">JAM81 / FGSC 10211</strain>
    </source>
</reference>
<organism evidence="3 4">
    <name type="scientific">Batrachochytrium dendrobatidis (strain JAM81 / FGSC 10211)</name>
    <name type="common">Frog chytrid fungus</name>
    <dbReference type="NCBI Taxonomy" id="684364"/>
    <lineage>
        <taxon>Eukaryota</taxon>
        <taxon>Fungi</taxon>
        <taxon>Fungi incertae sedis</taxon>
        <taxon>Chytridiomycota</taxon>
        <taxon>Chytridiomycota incertae sedis</taxon>
        <taxon>Chytridiomycetes</taxon>
        <taxon>Rhizophydiales</taxon>
        <taxon>Rhizophydiales incertae sedis</taxon>
        <taxon>Batrachochytrium</taxon>
    </lineage>
</organism>
<feature type="transmembrane region" description="Helical" evidence="1">
    <location>
        <begin position="86"/>
        <end position="107"/>
    </location>
</feature>
<keyword evidence="1" id="KW-0812">Transmembrane</keyword>
<dbReference type="InParanoid" id="F4NUQ0"/>
<dbReference type="AlphaFoldDB" id="F4NUQ0"/>
<keyword evidence="1" id="KW-1133">Transmembrane helix</keyword>
<accession>F4NUQ0</accession>
<evidence type="ECO:0000313" key="4">
    <source>
        <dbReference type="Proteomes" id="UP000007241"/>
    </source>
</evidence>
<sequence>MVVCLSSLSTGSAMLFLLLLQGTLALTTYSSKSGSVAASPAFLQSQQPASPQISPASRPSSAPPTLSTLAEADAVTGQVQGQMWSITYIILGPILAVLIVAIAFCIYRYRPLHWLLPSPRPTVTHAEDVEIAYIVEPQKYPAKQSVFQELDPIAQHQHQHRPHRYISNNRSSSSIALSPLENDSSVIAPPSVATVSSNRCPTHPLPHAATSGFEHSRGVSYTNGSLSRVSPSIPPFSTLNYCSATPASDMGSIRIHTVNSLNGHISAHSEKLPQYSVATIVVGHPPAYR</sequence>
<dbReference type="RefSeq" id="XP_006675359.1">
    <property type="nucleotide sequence ID" value="XM_006675296.1"/>
</dbReference>
<feature type="signal peptide" evidence="2">
    <location>
        <begin position="1"/>
        <end position="25"/>
    </location>
</feature>
<protein>
    <submittedName>
        <fullName evidence="3">Uncharacterized protein</fullName>
    </submittedName>
</protein>
<evidence type="ECO:0000256" key="2">
    <source>
        <dbReference type="SAM" id="SignalP"/>
    </source>
</evidence>
<feature type="chain" id="PRO_5003318654" evidence="2">
    <location>
        <begin position="26"/>
        <end position="289"/>
    </location>
</feature>
<gene>
    <name evidence="3" type="ORF">BATDEDRAFT_21707</name>
</gene>
<name>F4NUQ0_BATDJ</name>
<keyword evidence="4" id="KW-1185">Reference proteome</keyword>
<evidence type="ECO:0000256" key="1">
    <source>
        <dbReference type="SAM" id="Phobius"/>
    </source>
</evidence>
<dbReference type="OrthoDB" id="10675361at2759"/>
<dbReference type="HOGENOM" id="CLU_963051_0_0_1"/>